<dbReference type="EMBL" id="AAVT01000004">
    <property type="protein sequence ID" value="EAW31295.1"/>
    <property type="molecule type" value="Genomic_DNA"/>
</dbReference>
<dbReference type="STRING" id="247633.GP2143_04203"/>
<dbReference type="Gene3D" id="1.20.1050.10">
    <property type="match status" value="1"/>
</dbReference>
<name>A0YDJ2_9GAMM</name>
<protein>
    <submittedName>
        <fullName evidence="1">Uncharacterized protein</fullName>
    </submittedName>
</protein>
<proteinExistence type="predicted"/>
<evidence type="ECO:0000313" key="2">
    <source>
        <dbReference type="Proteomes" id="UP000004931"/>
    </source>
</evidence>
<dbReference type="eggNOG" id="COG0625">
    <property type="taxonomic scope" value="Bacteria"/>
</dbReference>
<evidence type="ECO:0000313" key="1">
    <source>
        <dbReference type="EMBL" id="EAW31295.1"/>
    </source>
</evidence>
<dbReference type="SUPFAM" id="SSF47616">
    <property type="entry name" value="GST C-terminal domain-like"/>
    <property type="match status" value="1"/>
</dbReference>
<keyword evidence="2" id="KW-1185">Reference proteome</keyword>
<dbReference type="OrthoDB" id="5516668at2"/>
<gene>
    <name evidence="1" type="ORF">GP2143_04203</name>
</gene>
<sequence>MKAEVQEGPKFITLEQAAGMTRGTRITFIPGVQALYAEALKNICYVKKIPIIRVVHPLMGVDQETGEDKQARLFDLTSQTSLPTMLHDAERPRNVWTEQLALAEQIGAADSPSLIPDNLELRLEMFGLCAVVLAEDGLVWNMRILNDSPLGRKYGYSEAGSSRGPDKIAEAISLIDKRLKAQERRGSRFLVGDTLSAADLYWATMSMSVLPVPPEIMPRTQKNKGMLKFFENNSKIPEIANVLSKTVEEHQHYILTTFCEAPAVLGGDSE</sequence>
<comment type="caution">
    <text evidence="1">The sequence shown here is derived from an EMBL/GenBank/DDBJ whole genome shotgun (WGS) entry which is preliminary data.</text>
</comment>
<dbReference type="Proteomes" id="UP000004931">
    <property type="component" value="Unassembled WGS sequence"/>
</dbReference>
<dbReference type="InterPro" id="IPR036282">
    <property type="entry name" value="Glutathione-S-Trfase_C_sf"/>
</dbReference>
<dbReference type="AlphaFoldDB" id="A0YDJ2"/>
<accession>A0YDJ2</accession>
<dbReference type="Gene3D" id="3.40.30.10">
    <property type="entry name" value="Glutaredoxin"/>
    <property type="match status" value="1"/>
</dbReference>
<reference evidence="1 2" key="1">
    <citation type="journal article" date="2010" name="J. Bacteriol.">
        <title>Genome sequence of the oligotrophic marine Gammaproteobacterium HTCC2143, isolated from the Oregon Coast.</title>
        <authorList>
            <person name="Oh H.M."/>
            <person name="Kang I."/>
            <person name="Ferriera S."/>
            <person name="Giovannoni S.J."/>
            <person name="Cho J.C."/>
        </authorList>
    </citation>
    <scope>NUCLEOTIDE SEQUENCE [LARGE SCALE GENOMIC DNA]</scope>
    <source>
        <strain evidence="1 2">HTCC2143</strain>
    </source>
</reference>
<organism evidence="1 2">
    <name type="scientific">marine gamma proteobacterium HTCC2143</name>
    <dbReference type="NCBI Taxonomy" id="247633"/>
    <lineage>
        <taxon>Bacteria</taxon>
        <taxon>Pseudomonadati</taxon>
        <taxon>Pseudomonadota</taxon>
        <taxon>Gammaproteobacteria</taxon>
        <taxon>Cellvibrionales</taxon>
        <taxon>Spongiibacteraceae</taxon>
        <taxon>BD1-7 clade</taxon>
    </lineage>
</organism>